<dbReference type="AlphaFoldDB" id="A0A9P4IQQ8"/>
<evidence type="ECO:0000256" key="1">
    <source>
        <dbReference type="SAM" id="MobiDB-lite"/>
    </source>
</evidence>
<keyword evidence="3" id="KW-1185">Reference proteome</keyword>
<reference evidence="2" key="1">
    <citation type="journal article" date="2020" name="Stud. Mycol.">
        <title>101 Dothideomycetes genomes: a test case for predicting lifestyles and emergence of pathogens.</title>
        <authorList>
            <person name="Haridas S."/>
            <person name="Albert R."/>
            <person name="Binder M."/>
            <person name="Bloem J."/>
            <person name="Labutti K."/>
            <person name="Salamov A."/>
            <person name="Andreopoulos B."/>
            <person name="Baker S."/>
            <person name="Barry K."/>
            <person name="Bills G."/>
            <person name="Bluhm B."/>
            <person name="Cannon C."/>
            <person name="Castanera R."/>
            <person name="Culley D."/>
            <person name="Daum C."/>
            <person name="Ezra D."/>
            <person name="Gonzalez J."/>
            <person name="Henrissat B."/>
            <person name="Kuo A."/>
            <person name="Liang C."/>
            <person name="Lipzen A."/>
            <person name="Lutzoni F."/>
            <person name="Magnuson J."/>
            <person name="Mondo S."/>
            <person name="Nolan M."/>
            <person name="Ohm R."/>
            <person name="Pangilinan J."/>
            <person name="Park H.-J."/>
            <person name="Ramirez L."/>
            <person name="Alfaro M."/>
            <person name="Sun H."/>
            <person name="Tritt A."/>
            <person name="Yoshinaga Y."/>
            <person name="Zwiers L.-H."/>
            <person name="Turgeon B."/>
            <person name="Goodwin S."/>
            <person name="Spatafora J."/>
            <person name="Crous P."/>
            <person name="Grigoriev I."/>
        </authorList>
    </citation>
    <scope>NUCLEOTIDE SEQUENCE</scope>
    <source>
        <strain evidence="2">CBS 133067</strain>
    </source>
</reference>
<accession>A0A9P4IQQ8</accession>
<comment type="caution">
    <text evidence="2">The sequence shown here is derived from an EMBL/GenBank/DDBJ whole genome shotgun (WGS) entry which is preliminary data.</text>
</comment>
<protein>
    <submittedName>
        <fullName evidence="2">Uncharacterized protein</fullName>
    </submittedName>
</protein>
<name>A0A9P4IQQ8_9PEZI</name>
<dbReference type="EMBL" id="ML978121">
    <property type="protein sequence ID" value="KAF2104343.1"/>
    <property type="molecule type" value="Genomic_DNA"/>
</dbReference>
<evidence type="ECO:0000313" key="3">
    <source>
        <dbReference type="Proteomes" id="UP000799772"/>
    </source>
</evidence>
<feature type="region of interest" description="Disordered" evidence="1">
    <location>
        <begin position="168"/>
        <end position="211"/>
    </location>
</feature>
<feature type="region of interest" description="Disordered" evidence="1">
    <location>
        <begin position="1"/>
        <end position="145"/>
    </location>
</feature>
<organism evidence="2 3">
    <name type="scientific">Rhizodiscina lignyota</name>
    <dbReference type="NCBI Taxonomy" id="1504668"/>
    <lineage>
        <taxon>Eukaryota</taxon>
        <taxon>Fungi</taxon>
        <taxon>Dikarya</taxon>
        <taxon>Ascomycota</taxon>
        <taxon>Pezizomycotina</taxon>
        <taxon>Dothideomycetes</taxon>
        <taxon>Pleosporomycetidae</taxon>
        <taxon>Aulographales</taxon>
        <taxon>Rhizodiscinaceae</taxon>
        <taxon>Rhizodiscina</taxon>
    </lineage>
</organism>
<evidence type="ECO:0000313" key="2">
    <source>
        <dbReference type="EMBL" id="KAF2104343.1"/>
    </source>
</evidence>
<proteinExistence type="predicted"/>
<gene>
    <name evidence="2" type="ORF">NA57DRAFT_70553</name>
</gene>
<dbReference type="Proteomes" id="UP000799772">
    <property type="component" value="Unassembled WGS sequence"/>
</dbReference>
<sequence>MSATRNEDAVAAVTNQGGQFHSKIERDEPLTTHGHKPGVKASPADNAPEFHAQTLPPGTAPADRTFRPNANNEVPPVVDYSSNVDPEHERSTATDTLGGASSADVHTGLGHPGQGQTSTEIRHDGQHSRAKQGTGLVGTGASGMETGGVVNASKAVNPHDPAFANQRGLEKEEAGVAGERGNIGGPSAEERIPESSETVAAEAPKDRSKIH</sequence>
<dbReference type="OrthoDB" id="3260716at2759"/>